<dbReference type="PANTHER" id="PTHR30332">
    <property type="entry name" value="PROBABLE GENERAL SECRETION PATHWAY PROTEIN D"/>
    <property type="match status" value="1"/>
</dbReference>
<gene>
    <name evidence="11" type="ordered locus">Oter_0639</name>
</gene>
<evidence type="ECO:0000256" key="3">
    <source>
        <dbReference type="ARBA" id="ARBA00022729"/>
    </source>
</evidence>
<keyword evidence="3 9" id="KW-0732">Signal</keyword>
<reference evidence="11 12" key="1">
    <citation type="journal article" date="2011" name="J. Bacteriol.">
        <title>Genome sequence of the verrucomicrobium Opitutus terrae PB90-1, an abundant inhabitant of rice paddy soil ecosystems.</title>
        <authorList>
            <person name="van Passel M.W."/>
            <person name="Kant R."/>
            <person name="Palva A."/>
            <person name="Copeland A."/>
            <person name="Lucas S."/>
            <person name="Lapidus A."/>
            <person name="Glavina del Rio T."/>
            <person name="Pitluck S."/>
            <person name="Goltsman E."/>
            <person name="Clum A."/>
            <person name="Sun H."/>
            <person name="Schmutz J."/>
            <person name="Larimer F.W."/>
            <person name="Land M.L."/>
            <person name="Hauser L."/>
            <person name="Kyrpides N."/>
            <person name="Mikhailova N."/>
            <person name="Richardson P.P."/>
            <person name="Janssen P.H."/>
            <person name="de Vos W.M."/>
            <person name="Smidt H."/>
        </authorList>
    </citation>
    <scope>NUCLEOTIDE SEQUENCE [LARGE SCALE GENOMIC DNA]</scope>
    <source>
        <strain evidence="12">DSM 11246 / JCM 15787 / PB90-1</strain>
    </source>
</reference>
<evidence type="ECO:0000256" key="2">
    <source>
        <dbReference type="ARBA" id="ARBA00022448"/>
    </source>
</evidence>
<dbReference type="STRING" id="452637.Oter_0639"/>
<feature type="region of interest" description="Disordered" evidence="8">
    <location>
        <begin position="24"/>
        <end position="76"/>
    </location>
</feature>
<feature type="region of interest" description="Disordered" evidence="8">
    <location>
        <begin position="561"/>
        <end position="596"/>
    </location>
</feature>
<evidence type="ECO:0000259" key="10">
    <source>
        <dbReference type="SMART" id="SM00965"/>
    </source>
</evidence>
<dbReference type="InterPro" id="IPR005644">
    <property type="entry name" value="NolW-like"/>
</dbReference>
<keyword evidence="5" id="KW-0998">Cell outer membrane</keyword>
<dbReference type="PRINTS" id="PR01032">
    <property type="entry name" value="PHAGEIV"/>
</dbReference>
<dbReference type="PANTHER" id="PTHR30332:SF24">
    <property type="entry name" value="SECRETIN GSPD-RELATED"/>
    <property type="match status" value="1"/>
</dbReference>
<dbReference type="InterPro" id="IPR011662">
    <property type="entry name" value="Secretin/TonB_short_N"/>
</dbReference>
<dbReference type="AlphaFoldDB" id="B1ZTI4"/>
<feature type="domain" description="Secretin/TonB short N-terminal" evidence="10">
    <location>
        <begin position="98"/>
        <end position="146"/>
    </location>
</feature>
<evidence type="ECO:0000256" key="6">
    <source>
        <dbReference type="RuleBase" id="RU004003"/>
    </source>
</evidence>
<keyword evidence="4" id="KW-0472">Membrane</keyword>
<dbReference type="GO" id="GO:0015627">
    <property type="term" value="C:type II protein secretion system complex"/>
    <property type="evidence" value="ECO:0007669"/>
    <property type="project" value="TreeGrafter"/>
</dbReference>
<accession>B1ZTI4</accession>
<dbReference type="InterPro" id="IPR050810">
    <property type="entry name" value="Bact_Secretion_Sys_Channel"/>
</dbReference>
<dbReference type="HOGENOM" id="CLU_032296_0_0_0"/>
<dbReference type="Pfam" id="PF00263">
    <property type="entry name" value="Secretin"/>
    <property type="match status" value="1"/>
</dbReference>
<feature type="compositionally biased region" description="Basic and acidic residues" evidence="8">
    <location>
        <begin position="561"/>
        <end position="573"/>
    </location>
</feature>
<feature type="region of interest" description="Disordered" evidence="8">
    <location>
        <begin position="317"/>
        <end position="336"/>
    </location>
</feature>
<dbReference type="InterPro" id="IPR004846">
    <property type="entry name" value="T2SS/T3SS_dom"/>
</dbReference>
<feature type="compositionally biased region" description="Polar residues" evidence="8">
    <location>
        <begin position="62"/>
        <end position="76"/>
    </location>
</feature>
<evidence type="ECO:0000256" key="4">
    <source>
        <dbReference type="ARBA" id="ARBA00023136"/>
    </source>
</evidence>
<proteinExistence type="inferred from homology"/>
<evidence type="ECO:0000256" key="7">
    <source>
        <dbReference type="RuleBase" id="RU004004"/>
    </source>
</evidence>
<feature type="compositionally biased region" description="Low complexity" evidence="8">
    <location>
        <begin position="280"/>
        <end position="310"/>
    </location>
</feature>
<dbReference type="SMART" id="SM00965">
    <property type="entry name" value="STN"/>
    <property type="match status" value="1"/>
</dbReference>
<dbReference type="Proteomes" id="UP000007013">
    <property type="component" value="Chromosome"/>
</dbReference>
<keyword evidence="12" id="KW-1185">Reference proteome</keyword>
<keyword evidence="2 7" id="KW-0813">Transport</keyword>
<comment type="similarity">
    <text evidence="6">Belongs to the bacterial secretin family.</text>
</comment>
<dbReference type="KEGG" id="ote:Oter_0639"/>
<protein>
    <submittedName>
        <fullName evidence="11">Type II and III secretion system protein</fullName>
    </submittedName>
</protein>
<evidence type="ECO:0000313" key="11">
    <source>
        <dbReference type="EMBL" id="ACB73929.1"/>
    </source>
</evidence>
<dbReference type="Gene3D" id="3.30.1370.120">
    <property type="match status" value="1"/>
</dbReference>
<dbReference type="OrthoDB" id="9779724at2"/>
<evidence type="ECO:0000313" key="12">
    <source>
        <dbReference type="Proteomes" id="UP000007013"/>
    </source>
</evidence>
<evidence type="ECO:0000256" key="5">
    <source>
        <dbReference type="ARBA" id="ARBA00023237"/>
    </source>
</evidence>
<name>B1ZTI4_OPITP</name>
<evidence type="ECO:0000256" key="1">
    <source>
        <dbReference type="ARBA" id="ARBA00004370"/>
    </source>
</evidence>
<dbReference type="eggNOG" id="COG1450">
    <property type="taxonomic scope" value="Bacteria"/>
</dbReference>
<dbReference type="GO" id="GO:0009279">
    <property type="term" value="C:cell outer membrane"/>
    <property type="evidence" value="ECO:0007669"/>
    <property type="project" value="UniProtKB-SubCell"/>
</dbReference>
<feature type="compositionally biased region" description="Basic residues" evidence="8">
    <location>
        <begin position="587"/>
        <end position="596"/>
    </location>
</feature>
<dbReference type="GO" id="GO:0009306">
    <property type="term" value="P:protein secretion"/>
    <property type="evidence" value="ECO:0007669"/>
    <property type="project" value="InterPro"/>
</dbReference>
<dbReference type="RefSeq" id="WP_012373467.1">
    <property type="nucleotide sequence ID" value="NC_010571.1"/>
</dbReference>
<dbReference type="Gene3D" id="3.55.50.30">
    <property type="match status" value="1"/>
</dbReference>
<dbReference type="Pfam" id="PF03958">
    <property type="entry name" value="Secretin_N"/>
    <property type="match status" value="1"/>
</dbReference>
<evidence type="ECO:0000256" key="8">
    <source>
        <dbReference type="SAM" id="MobiDB-lite"/>
    </source>
</evidence>
<sequence length="596" mass="63567">MKTRVLPLLASLLVVLASRGWAQTPPTETPVIPSEPAAAVTSPTDSASGDPSVAIKDADATGSATKGRSATGQDTLSVDFPDEDIRNILRNVADLFELNLVIPETLQGKASIKLRDVTWRQIFQVILTPVGYTYIEEGNIITIVSNASMQQEPVTTEVFIVNYARAADIMPTINSLIDTAAGGKIVVDARSNSLVITERPSRMNRIRPIIEQLDRATDQVMIESKFVEVTDGDIRNIGVNWSSLKSYKVGVGPDPENEGGVVGSFNRTAGGQRDAGIQRGNDNTTTTSGGTTGTQTNNSNTTNSVTSSNGVVTATSGTTIGSSLTNTTNSGNSTTANETLNLLNSLTGTTTNERALNAVFTADQFGLVISALNELTTAKVVSNPTVVTLNNTEAFINIGKEYPIPNYTYNEQRGSFEVAGFTYKPIGIILKVTPQVNARGFIKLMIEPEVSSFNDADSVNFGGATGARIPVIQTKKARTQISLKDGFTMGIGGLIDSQVSNGSTKVPVLGSIPVLGRLFSSKTQSTATRNLLIFLTAKTLSAEGAAPGEIFDPRQIRQMDLKKEDLPGYRDGTDPFAPLPSTEKPAEKKHKWFGKK</sequence>
<dbReference type="EMBL" id="CP001032">
    <property type="protein sequence ID" value="ACB73929.1"/>
    <property type="molecule type" value="Genomic_DNA"/>
</dbReference>
<feature type="region of interest" description="Disordered" evidence="8">
    <location>
        <begin position="266"/>
        <end position="310"/>
    </location>
</feature>
<dbReference type="InterPro" id="IPR038591">
    <property type="entry name" value="NolW-like_sf"/>
</dbReference>
<organism evidence="11 12">
    <name type="scientific">Opitutus terrae (strain DSM 11246 / JCM 15787 / PB90-1)</name>
    <dbReference type="NCBI Taxonomy" id="452637"/>
    <lineage>
        <taxon>Bacteria</taxon>
        <taxon>Pseudomonadati</taxon>
        <taxon>Verrucomicrobiota</taxon>
        <taxon>Opitutia</taxon>
        <taxon>Opitutales</taxon>
        <taxon>Opitutaceae</taxon>
        <taxon>Opitutus</taxon>
    </lineage>
</organism>
<evidence type="ECO:0000256" key="9">
    <source>
        <dbReference type="SAM" id="SignalP"/>
    </source>
</evidence>
<comment type="subcellular location">
    <subcellularLocation>
        <location evidence="7">Cell outer membrane</location>
    </subcellularLocation>
    <subcellularLocation>
        <location evidence="1">Membrane</location>
    </subcellularLocation>
</comment>
<feature type="chain" id="PRO_5002774457" evidence="9">
    <location>
        <begin position="23"/>
        <end position="596"/>
    </location>
</feature>
<feature type="signal peptide" evidence="9">
    <location>
        <begin position="1"/>
        <end position="22"/>
    </location>
</feature>